<sequence length="71" mass="8173">MVVDNRGLEPPQPMVRILQALGQLGPGDELVALMDREPRLLYAELERRGYTWEFTASEDGPRIRIWREPAP</sequence>
<evidence type="ECO:0000313" key="2">
    <source>
        <dbReference type="EMBL" id="QFG04281.1"/>
    </source>
</evidence>
<evidence type="ECO:0000259" key="1">
    <source>
        <dbReference type="Pfam" id="PF10006"/>
    </source>
</evidence>
<keyword evidence="3" id="KW-1185">Reference proteome</keyword>
<dbReference type="InterPro" id="IPR018720">
    <property type="entry name" value="DUF2249"/>
</dbReference>
<accession>A0ABX6C765</accession>
<proteinExistence type="predicted"/>
<dbReference type="Gene3D" id="3.30.110.40">
    <property type="entry name" value="TusA-like domain"/>
    <property type="match status" value="1"/>
</dbReference>
<gene>
    <name evidence="2" type="ORF">Tbon_01715</name>
</gene>
<dbReference type="SUPFAM" id="SSF64307">
    <property type="entry name" value="SirA-like"/>
    <property type="match status" value="1"/>
</dbReference>
<organism evidence="2 3">
    <name type="scientific">Tepidiforma bonchosmolovskayae</name>
    <dbReference type="NCBI Taxonomy" id="2601677"/>
    <lineage>
        <taxon>Bacteria</taxon>
        <taxon>Bacillati</taxon>
        <taxon>Chloroflexota</taxon>
        <taxon>Tepidiformia</taxon>
        <taxon>Tepidiformales</taxon>
        <taxon>Tepidiformaceae</taxon>
        <taxon>Tepidiforma</taxon>
    </lineage>
</organism>
<name>A0ABX6C765_9CHLR</name>
<dbReference type="InterPro" id="IPR036868">
    <property type="entry name" value="TusA-like_sf"/>
</dbReference>
<feature type="domain" description="DUF2249" evidence="1">
    <location>
        <begin position="3"/>
        <end position="66"/>
    </location>
</feature>
<reference evidence="2 3" key="1">
    <citation type="submission" date="2019-10" db="EMBL/GenBank/DDBJ databases">
        <title>Thermopilla bonchosmolovskayae gen. nov., sp. nov., a moderately thermophilic Chloroflexi bacterium from a Chukotka hot spring (Arctic, Russia), representing a novel classis Thermopillaia, which include previously uncultivated lineage OLB14.</title>
        <authorList>
            <person name="Kochetkova T.V."/>
            <person name="Zayulina K.S."/>
            <person name="Zhigarkov V.S."/>
            <person name="Minaev N.V."/>
            <person name="Novikov A."/>
            <person name="Toshchakov S.V."/>
            <person name="Elcheninov A.G."/>
            <person name="Kublanov I.V."/>
        </authorList>
    </citation>
    <scope>NUCLEOTIDE SEQUENCE [LARGE SCALE GENOMIC DNA]</scope>
    <source>
        <strain evidence="2 3">3753O</strain>
    </source>
</reference>
<dbReference type="Pfam" id="PF10006">
    <property type="entry name" value="DUF2249"/>
    <property type="match status" value="1"/>
</dbReference>
<protein>
    <submittedName>
        <fullName evidence="2">DUF2249 domain-containing protein</fullName>
    </submittedName>
</protein>
<dbReference type="EMBL" id="CP042829">
    <property type="protein sequence ID" value="QFG04281.1"/>
    <property type="molecule type" value="Genomic_DNA"/>
</dbReference>
<evidence type="ECO:0000313" key="3">
    <source>
        <dbReference type="Proteomes" id="UP000326331"/>
    </source>
</evidence>
<dbReference type="Proteomes" id="UP000326331">
    <property type="component" value="Chromosome"/>
</dbReference>